<dbReference type="RefSeq" id="WP_163203826.1">
    <property type="nucleotide sequence ID" value="NZ_JAAGWG010000009.1"/>
</dbReference>
<organism evidence="2 3">
    <name type="scientific">Blastococcus saxobsidens</name>
    <dbReference type="NCBI Taxonomy" id="138336"/>
    <lineage>
        <taxon>Bacteria</taxon>
        <taxon>Bacillati</taxon>
        <taxon>Actinomycetota</taxon>
        <taxon>Actinomycetes</taxon>
        <taxon>Geodermatophilales</taxon>
        <taxon>Geodermatophilaceae</taxon>
        <taxon>Blastococcus</taxon>
    </lineage>
</organism>
<accession>A0A6L9W0I9</accession>
<comment type="caution">
    <text evidence="2">The sequence shown here is derived from an EMBL/GenBank/DDBJ whole genome shotgun (WGS) entry which is preliminary data.</text>
</comment>
<dbReference type="InterPro" id="IPR011032">
    <property type="entry name" value="GroES-like_sf"/>
</dbReference>
<dbReference type="InterPro" id="IPR002364">
    <property type="entry name" value="Quin_OxRdtase/zeta-crystal_CS"/>
</dbReference>
<dbReference type="PROSITE" id="PS01162">
    <property type="entry name" value="QOR_ZETA_CRYSTAL"/>
    <property type="match status" value="1"/>
</dbReference>
<dbReference type="CDD" id="cd08241">
    <property type="entry name" value="QOR1"/>
    <property type="match status" value="1"/>
</dbReference>
<dbReference type="Gene3D" id="3.40.50.720">
    <property type="entry name" value="NAD(P)-binding Rossmann-like Domain"/>
    <property type="match status" value="1"/>
</dbReference>
<dbReference type="SMART" id="SM00829">
    <property type="entry name" value="PKS_ER"/>
    <property type="match status" value="1"/>
</dbReference>
<dbReference type="PANTHER" id="PTHR43677:SF4">
    <property type="entry name" value="QUINONE OXIDOREDUCTASE-LIKE PROTEIN 2"/>
    <property type="match status" value="1"/>
</dbReference>
<dbReference type="InterPro" id="IPR036291">
    <property type="entry name" value="NAD(P)-bd_dom_sf"/>
</dbReference>
<reference evidence="2 3" key="1">
    <citation type="submission" date="2019-12" db="EMBL/GenBank/DDBJ databases">
        <title>the WGS of Blastococcus saxobsidens 67B17.</title>
        <authorList>
            <person name="Jiang Z."/>
        </authorList>
    </citation>
    <scope>NUCLEOTIDE SEQUENCE [LARGE SCALE GENOMIC DNA]</scope>
    <source>
        <strain evidence="2 3">67B17</strain>
    </source>
</reference>
<dbReference type="Gene3D" id="3.90.180.10">
    <property type="entry name" value="Medium-chain alcohol dehydrogenases, catalytic domain"/>
    <property type="match status" value="1"/>
</dbReference>
<gene>
    <name evidence="2" type="ORF">GCU60_07560</name>
</gene>
<dbReference type="GO" id="GO:0016491">
    <property type="term" value="F:oxidoreductase activity"/>
    <property type="evidence" value="ECO:0007669"/>
    <property type="project" value="InterPro"/>
</dbReference>
<evidence type="ECO:0000313" key="3">
    <source>
        <dbReference type="Proteomes" id="UP000479241"/>
    </source>
</evidence>
<dbReference type="AlphaFoldDB" id="A0A6L9W0I9"/>
<dbReference type="EMBL" id="JAAGWG010000009">
    <property type="protein sequence ID" value="NEK85617.1"/>
    <property type="molecule type" value="Genomic_DNA"/>
</dbReference>
<evidence type="ECO:0000259" key="1">
    <source>
        <dbReference type="SMART" id="SM00829"/>
    </source>
</evidence>
<dbReference type="InterPro" id="IPR051397">
    <property type="entry name" value="Zn-ADH-like_protein"/>
</dbReference>
<dbReference type="InterPro" id="IPR013149">
    <property type="entry name" value="ADH-like_C"/>
</dbReference>
<dbReference type="Pfam" id="PF08240">
    <property type="entry name" value="ADH_N"/>
    <property type="match status" value="1"/>
</dbReference>
<dbReference type="GO" id="GO:0008270">
    <property type="term" value="F:zinc ion binding"/>
    <property type="evidence" value="ECO:0007669"/>
    <property type="project" value="InterPro"/>
</dbReference>
<dbReference type="Proteomes" id="UP000479241">
    <property type="component" value="Unassembled WGS sequence"/>
</dbReference>
<feature type="domain" description="Enoyl reductase (ER)" evidence="1">
    <location>
        <begin position="10"/>
        <end position="321"/>
    </location>
</feature>
<protein>
    <submittedName>
        <fullName evidence="2">NADPH:quinone oxidoreductase family protein</fullName>
    </submittedName>
</protein>
<dbReference type="Pfam" id="PF00107">
    <property type="entry name" value="ADH_zinc_N"/>
    <property type="match status" value="1"/>
</dbReference>
<sequence length="331" mass="33466">MRAALVQEFGPPGTLVAGELPDPVAGPGEVLVGVAAAGVNFPDILVVAGQYQILPERPFSPGKEIAGTVRAVGPGVDGFAVGDRVLAQIEHGGYAELVAVPAPQVVALPDEVPFVDAAAFGLGAITAHFALVRRAGLRPGETVLVTGAGGGVGSAGVQIAKALGASVVAVAQDEERAALARSQGADSVVLAGPSMRDEVMALTDGHGADVVLELVGGEVFAQSLRCTAWEGRLVVIGFASGDLPTIKAGHVLVKNLAVLGLQVSDYRDREPESVRAATEHLLELYVAGRLTVPVARTYPLEQAGAALEAVRSGSVAGKVVLTVDPVAAAPS</sequence>
<proteinExistence type="predicted"/>
<dbReference type="InterPro" id="IPR013154">
    <property type="entry name" value="ADH-like_N"/>
</dbReference>
<name>A0A6L9W0I9_9ACTN</name>
<dbReference type="PANTHER" id="PTHR43677">
    <property type="entry name" value="SHORT-CHAIN DEHYDROGENASE/REDUCTASE"/>
    <property type="match status" value="1"/>
</dbReference>
<dbReference type="InterPro" id="IPR020843">
    <property type="entry name" value="ER"/>
</dbReference>
<evidence type="ECO:0000313" key="2">
    <source>
        <dbReference type="EMBL" id="NEK85617.1"/>
    </source>
</evidence>
<dbReference type="SUPFAM" id="SSF50129">
    <property type="entry name" value="GroES-like"/>
    <property type="match status" value="1"/>
</dbReference>
<dbReference type="SUPFAM" id="SSF51735">
    <property type="entry name" value="NAD(P)-binding Rossmann-fold domains"/>
    <property type="match status" value="1"/>
</dbReference>